<feature type="transmembrane region" description="Helical" evidence="1">
    <location>
        <begin position="116"/>
        <end position="140"/>
    </location>
</feature>
<organism evidence="2 3">
    <name type="scientific">Mesorhabditis spiculigera</name>
    <dbReference type="NCBI Taxonomy" id="96644"/>
    <lineage>
        <taxon>Eukaryota</taxon>
        <taxon>Metazoa</taxon>
        <taxon>Ecdysozoa</taxon>
        <taxon>Nematoda</taxon>
        <taxon>Chromadorea</taxon>
        <taxon>Rhabditida</taxon>
        <taxon>Rhabditina</taxon>
        <taxon>Rhabditomorpha</taxon>
        <taxon>Rhabditoidea</taxon>
        <taxon>Rhabditidae</taxon>
        <taxon>Mesorhabditinae</taxon>
        <taxon>Mesorhabditis</taxon>
    </lineage>
</organism>
<accession>A0AA36CSZ7</accession>
<keyword evidence="1" id="KW-0472">Membrane</keyword>
<keyword evidence="1" id="KW-0812">Transmembrane</keyword>
<keyword evidence="3" id="KW-1185">Reference proteome</keyword>
<evidence type="ECO:0000256" key="1">
    <source>
        <dbReference type="SAM" id="Phobius"/>
    </source>
</evidence>
<dbReference type="Proteomes" id="UP001177023">
    <property type="component" value="Unassembled WGS sequence"/>
</dbReference>
<keyword evidence="1" id="KW-1133">Transmembrane helix</keyword>
<evidence type="ECO:0000313" key="2">
    <source>
        <dbReference type="EMBL" id="CAJ0573907.1"/>
    </source>
</evidence>
<name>A0AA36CSZ7_9BILA</name>
<evidence type="ECO:0000313" key="3">
    <source>
        <dbReference type="Proteomes" id="UP001177023"/>
    </source>
</evidence>
<feature type="transmembrane region" description="Helical" evidence="1">
    <location>
        <begin position="83"/>
        <end position="104"/>
    </location>
</feature>
<reference evidence="2" key="1">
    <citation type="submission" date="2023-06" db="EMBL/GenBank/DDBJ databases">
        <authorList>
            <person name="Delattre M."/>
        </authorList>
    </citation>
    <scope>NUCLEOTIDE SEQUENCE</scope>
    <source>
        <strain evidence="2">AF72</strain>
    </source>
</reference>
<dbReference type="AlphaFoldDB" id="A0AA36CSZ7"/>
<protein>
    <submittedName>
        <fullName evidence="2">Uncharacterized protein</fullName>
    </submittedName>
</protein>
<feature type="non-terminal residue" evidence="2">
    <location>
        <position position="166"/>
    </location>
</feature>
<comment type="caution">
    <text evidence="2">The sequence shown here is derived from an EMBL/GenBank/DDBJ whole genome shotgun (WGS) entry which is preliminary data.</text>
</comment>
<sequence>MADPSKSHTVVDVAMEHHHALELFDKNAADDVEAGKPNLTEEQKEMVREEVRREMEAKGPRFLLCLPCVPAPCYSDNNPCQSLAISCFLAIVCAPAYYCCYQGYKELKVDSESRKGWGCVALGGIAALTIGGLILAFVIWEEYYHVPDSSNDPPAMNANWNSTAFH</sequence>
<gene>
    <name evidence="2" type="ORF">MSPICULIGERA_LOCUS12251</name>
</gene>
<proteinExistence type="predicted"/>
<dbReference type="EMBL" id="CATQJA010002625">
    <property type="protein sequence ID" value="CAJ0573907.1"/>
    <property type="molecule type" value="Genomic_DNA"/>
</dbReference>